<dbReference type="PANTHER" id="PTHR10003">
    <property type="entry name" value="SUPEROXIDE DISMUTASE CU-ZN -RELATED"/>
    <property type="match status" value="1"/>
</dbReference>
<dbReference type="Gene3D" id="2.60.40.200">
    <property type="entry name" value="Superoxide dismutase, copper/zinc binding domain"/>
    <property type="match status" value="1"/>
</dbReference>
<keyword evidence="4" id="KW-1185">Reference proteome</keyword>
<comment type="caution">
    <text evidence="3">The sequence shown here is derived from an EMBL/GenBank/DDBJ whole genome shotgun (WGS) entry which is preliminary data.</text>
</comment>
<dbReference type="SUPFAM" id="SSF49329">
    <property type="entry name" value="Cu,Zn superoxide dismutase-like"/>
    <property type="match status" value="1"/>
</dbReference>
<dbReference type="InterPro" id="IPR001424">
    <property type="entry name" value="SOD_Cu_Zn_dom"/>
</dbReference>
<dbReference type="CDD" id="cd00305">
    <property type="entry name" value="Cu-Zn_Superoxide_Dismutase"/>
    <property type="match status" value="1"/>
</dbReference>
<organism evidence="3 4">
    <name type="scientific">Epilithonimonas pallida</name>
    <dbReference type="NCBI Taxonomy" id="373671"/>
    <lineage>
        <taxon>Bacteria</taxon>
        <taxon>Pseudomonadati</taxon>
        <taxon>Bacteroidota</taxon>
        <taxon>Flavobacteriia</taxon>
        <taxon>Flavobacteriales</taxon>
        <taxon>Weeksellaceae</taxon>
        <taxon>Chryseobacterium group</taxon>
        <taxon>Epilithonimonas</taxon>
    </lineage>
</organism>
<evidence type="ECO:0000313" key="3">
    <source>
        <dbReference type="EMBL" id="SMP90456.1"/>
    </source>
</evidence>
<gene>
    <name evidence="3" type="ORF">SAMN05421679_102326</name>
</gene>
<dbReference type="Pfam" id="PF00080">
    <property type="entry name" value="Sod_Cu"/>
    <property type="match status" value="1"/>
</dbReference>
<reference evidence="3 4" key="1">
    <citation type="submission" date="2017-05" db="EMBL/GenBank/DDBJ databases">
        <authorList>
            <person name="Varghese N."/>
            <person name="Submissions S."/>
        </authorList>
    </citation>
    <scope>NUCLEOTIDE SEQUENCE [LARGE SCALE GENOMIC DNA]</scope>
    <source>
        <strain evidence="3 4">DSM 18015</strain>
    </source>
</reference>
<protein>
    <submittedName>
        <fullName evidence="3">Superoxide dismutase, Cu-Zn family</fullName>
    </submittedName>
</protein>
<dbReference type="InterPro" id="IPR036423">
    <property type="entry name" value="SOD-like_Cu/Zn_dom_sf"/>
</dbReference>
<name>A0ABY1QZX0_9FLAO</name>
<comment type="similarity">
    <text evidence="1">Belongs to the Cu-Zn superoxide dismutase family.</text>
</comment>
<evidence type="ECO:0000313" key="4">
    <source>
        <dbReference type="Proteomes" id="UP001158050"/>
    </source>
</evidence>
<dbReference type="EMBL" id="FXUO01000002">
    <property type="protein sequence ID" value="SMP90456.1"/>
    <property type="molecule type" value="Genomic_DNA"/>
</dbReference>
<feature type="domain" description="Superoxide dismutase copper/zinc binding" evidence="2">
    <location>
        <begin position="72"/>
        <end position="202"/>
    </location>
</feature>
<accession>A0ABY1QZX0</accession>
<evidence type="ECO:0000259" key="2">
    <source>
        <dbReference type="Pfam" id="PF00080"/>
    </source>
</evidence>
<sequence>MTEPLILLTEPLMFHVKQFFTILALNLLYQKSIINYLMKNLLLIGIAGLTLASCKTVSKQYTIRPKSHTETQGTATFIQKKGKVEMDLSVFKLTPGLHAVHIHEFGNCSATDASSAGGHWNPSKDDHGKWDTEHFHMGDIGNLDAKKDGQARLVFTTDKWCLGCDDPMKNIIGKAIVIHAGVDDFHTQPTGNAGGRVGCVEIK</sequence>
<proteinExistence type="inferred from homology"/>
<dbReference type="InterPro" id="IPR024134">
    <property type="entry name" value="SOD_Cu/Zn_/chaperone"/>
</dbReference>
<evidence type="ECO:0000256" key="1">
    <source>
        <dbReference type="ARBA" id="ARBA00010457"/>
    </source>
</evidence>
<dbReference type="Proteomes" id="UP001158050">
    <property type="component" value="Unassembled WGS sequence"/>
</dbReference>